<name>A0A9W7G157_9STRA</name>
<dbReference type="EMBL" id="BRYA01000748">
    <property type="protein sequence ID" value="GMI31653.1"/>
    <property type="molecule type" value="Genomic_DNA"/>
</dbReference>
<keyword evidence="2" id="KW-1185">Reference proteome</keyword>
<reference evidence="2" key="1">
    <citation type="journal article" date="2023" name="Commun. Biol.">
        <title>Genome analysis of Parmales, the sister group of diatoms, reveals the evolutionary specialization of diatoms from phago-mixotrophs to photoautotrophs.</title>
        <authorList>
            <person name="Ban H."/>
            <person name="Sato S."/>
            <person name="Yoshikawa S."/>
            <person name="Yamada K."/>
            <person name="Nakamura Y."/>
            <person name="Ichinomiya M."/>
            <person name="Sato N."/>
            <person name="Blanc-Mathieu R."/>
            <person name="Endo H."/>
            <person name="Kuwata A."/>
            <person name="Ogata H."/>
        </authorList>
    </citation>
    <scope>NUCLEOTIDE SEQUENCE [LARGE SCALE GENOMIC DNA]</scope>
</reference>
<dbReference type="OrthoDB" id="193714at2759"/>
<comment type="caution">
    <text evidence="1">The sequence shown here is derived from an EMBL/GenBank/DDBJ whole genome shotgun (WGS) entry which is preliminary data.</text>
</comment>
<gene>
    <name evidence="1" type="ORF">TrCOL_g10742</name>
</gene>
<dbReference type="AlphaFoldDB" id="A0A9W7G157"/>
<accession>A0A9W7G157</accession>
<dbReference type="Proteomes" id="UP001165065">
    <property type="component" value="Unassembled WGS sequence"/>
</dbReference>
<evidence type="ECO:0000313" key="1">
    <source>
        <dbReference type="EMBL" id="GMI31653.1"/>
    </source>
</evidence>
<sequence length="251" mass="26773">MTTRLISPSSYLVRRLGTTLDASILQLCVTDKCALGSRRLFDAFNPPPQDTGLLGHVIEPYECGKGEGGWGERTPDELVQVVEMFYDNTAVVKGMGENDLGVTFAGCEGDPLYDERSRGVVREVVDGVKGRSRHGVPFYVRSSGLTLDPEDVRNGCLGELGVKRVEFFLFGGSPPSYKESCGALSSGEDGGRAFGRLCEVISSAAERGGLGIDVGIKRGDRMAGELARSLGATGVHEYPTMHSNISGETGC</sequence>
<organism evidence="1 2">
    <name type="scientific">Triparma columacea</name>
    <dbReference type="NCBI Taxonomy" id="722753"/>
    <lineage>
        <taxon>Eukaryota</taxon>
        <taxon>Sar</taxon>
        <taxon>Stramenopiles</taxon>
        <taxon>Ochrophyta</taxon>
        <taxon>Bolidophyceae</taxon>
        <taxon>Parmales</taxon>
        <taxon>Triparmaceae</taxon>
        <taxon>Triparma</taxon>
    </lineage>
</organism>
<protein>
    <submittedName>
        <fullName evidence="1">Uncharacterized protein</fullName>
    </submittedName>
</protein>
<evidence type="ECO:0000313" key="2">
    <source>
        <dbReference type="Proteomes" id="UP001165065"/>
    </source>
</evidence>
<proteinExistence type="predicted"/>